<dbReference type="AlphaFoldDB" id="A0A2R8BWZ8"/>
<name>A0A2R8BWZ8_9RHOB</name>
<dbReference type="PIRSF" id="PIRSF019307">
    <property type="entry name" value="UCP019307"/>
    <property type="match status" value="1"/>
</dbReference>
<dbReference type="InterPro" id="IPR011051">
    <property type="entry name" value="RmlC_Cupin_sf"/>
</dbReference>
<dbReference type="Pfam" id="PF07883">
    <property type="entry name" value="Cupin_2"/>
    <property type="match status" value="1"/>
</dbReference>
<dbReference type="PANTHER" id="PTHR36448">
    <property type="entry name" value="BLR7373 PROTEIN"/>
    <property type="match status" value="1"/>
</dbReference>
<feature type="domain" description="Cupin type-2" evidence="2">
    <location>
        <begin position="59"/>
        <end position="106"/>
    </location>
</feature>
<feature type="region of interest" description="Disordered" evidence="1">
    <location>
        <begin position="146"/>
        <end position="166"/>
    </location>
</feature>
<dbReference type="InterPro" id="IPR014500">
    <property type="entry name" value="UCP019307_cupin"/>
</dbReference>
<dbReference type="EMBL" id="ONZF01000005">
    <property type="protein sequence ID" value="SPJ24675.1"/>
    <property type="molecule type" value="Genomic_DNA"/>
</dbReference>
<dbReference type="InterPro" id="IPR013096">
    <property type="entry name" value="Cupin_2"/>
</dbReference>
<organism evidence="3 4">
    <name type="scientific">Palleronia abyssalis</name>
    <dbReference type="NCBI Taxonomy" id="1501240"/>
    <lineage>
        <taxon>Bacteria</taxon>
        <taxon>Pseudomonadati</taxon>
        <taxon>Pseudomonadota</taxon>
        <taxon>Alphaproteobacteria</taxon>
        <taxon>Rhodobacterales</taxon>
        <taxon>Roseobacteraceae</taxon>
        <taxon>Palleronia</taxon>
    </lineage>
</organism>
<protein>
    <recommendedName>
        <fullName evidence="2">Cupin type-2 domain-containing protein</fullName>
    </recommendedName>
</protein>
<reference evidence="4" key="1">
    <citation type="submission" date="2018-03" db="EMBL/GenBank/DDBJ databases">
        <authorList>
            <person name="Rodrigo-Torres L."/>
            <person name="Arahal R. D."/>
            <person name="Lucena T."/>
        </authorList>
    </citation>
    <scope>NUCLEOTIDE SEQUENCE [LARGE SCALE GENOMIC DNA]</scope>
    <source>
        <strain evidence="4">CECT 8504</strain>
    </source>
</reference>
<evidence type="ECO:0000259" key="2">
    <source>
        <dbReference type="Pfam" id="PF07883"/>
    </source>
</evidence>
<dbReference type="CDD" id="cd02219">
    <property type="entry name" value="cupin_YjlB-like"/>
    <property type="match status" value="1"/>
</dbReference>
<dbReference type="PANTHER" id="PTHR36448:SF2">
    <property type="entry name" value="CUPIN TYPE-1 DOMAIN-CONTAINING PROTEIN"/>
    <property type="match status" value="1"/>
</dbReference>
<dbReference type="Gene3D" id="2.60.120.10">
    <property type="entry name" value="Jelly Rolls"/>
    <property type="match status" value="1"/>
</dbReference>
<gene>
    <name evidence="3" type="ORF">PAA8504_02512</name>
</gene>
<evidence type="ECO:0000256" key="1">
    <source>
        <dbReference type="SAM" id="MobiDB-lite"/>
    </source>
</evidence>
<dbReference type="SUPFAM" id="SSF51182">
    <property type="entry name" value="RmlC-like cupins"/>
    <property type="match status" value="1"/>
</dbReference>
<sequence>MAKVQVFHFTSNNGVPNNSALPVVVIEGAFSGVGADDICSRLEENGWTGTWTWSVFSYHHYHPNAHEALAVSAGAATLVLGGPGGKAVEVKAGDCLILPAGTGHKLEDDHGGFQVCGAYPPGLDQLETRRIEDGVADSVDRIARVPLPKTDPTTGGTGPLTERWSS</sequence>
<dbReference type="OrthoDB" id="9791759at2"/>
<accession>A0A2R8BWZ8</accession>
<evidence type="ECO:0000313" key="4">
    <source>
        <dbReference type="Proteomes" id="UP000244912"/>
    </source>
</evidence>
<dbReference type="Proteomes" id="UP000244912">
    <property type="component" value="Unassembled WGS sequence"/>
</dbReference>
<dbReference type="InterPro" id="IPR047121">
    <property type="entry name" value="YjiB-like"/>
</dbReference>
<keyword evidence="4" id="KW-1185">Reference proteome</keyword>
<dbReference type="RefSeq" id="WP_108894499.1">
    <property type="nucleotide sequence ID" value="NZ_ONZF01000005.1"/>
</dbReference>
<dbReference type="InterPro" id="IPR014710">
    <property type="entry name" value="RmlC-like_jellyroll"/>
</dbReference>
<proteinExistence type="predicted"/>
<evidence type="ECO:0000313" key="3">
    <source>
        <dbReference type="EMBL" id="SPJ24675.1"/>
    </source>
</evidence>